<name>A0ABD3YBK4_9GAMM</name>
<proteinExistence type="predicted"/>
<dbReference type="AlphaFoldDB" id="A0ABD3YBK4"/>
<accession>A0ABD3YBK4</accession>
<keyword evidence="1" id="KW-0812">Transmembrane</keyword>
<sequence length="63" mass="7540">MQYLKSASVIVFWLLVYFYLKSNGFIEQDFIPNNIEYVFVGLLVYVEVRLLVMKLDRKSETKK</sequence>
<evidence type="ECO:0008006" key="4">
    <source>
        <dbReference type="Google" id="ProtNLM"/>
    </source>
</evidence>
<keyword evidence="1" id="KW-0472">Membrane</keyword>
<evidence type="ECO:0000313" key="2">
    <source>
        <dbReference type="EMBL" id="KDC52077.1"/>
    </source>
</evidence>
<keyword evidence="1" id="KW-1133">Transmembrane helix</keyword>
<reference evidence="2 3" key="1">
    <citation type="submission" date="2014-04" db="EMBL/GenBank/DDBJ databases">
        <title>Pseudoalteromonas galatheae sp. nov., isolated from a deep-sea polychaete near Canal Concepcion, Chile.</title>
        <authorList>
            <person name="Machado H.R."/>
            <person name="Gram L."/>
            <person name="Vynne N.G."/>
        </authorList>
    </citation>
    <scope>NUCLEOTIDE SEQUENCE [LARGE SCALE GENOMIC DNA]</scope>
    <source>
        <strain evidence="2 3">KMM216</strain>
    </source>
</reference>
<comment type="caution">
    <text evidence="2">The sequence shown here is derived from an EMBL/GenBank/DDBJ whole genome shotgun (WGS) entry which is preliminary data.</text>
</comment>
<organism evidence="2 3">
    <name type="scientific">Pseudoalteromonas fuliginea</name>
    <dbReference type="NCBI Taxonomy" id="1872678"/>
    <lineage>
        <taxon>Bacteria</taxon>
        <taxon>Pseudomonadati</taxon>
        <taxon>Pseudomonadota</taxon>
        <taxon>Gammaproteobacteria</taxon>
        <taxon>Alteromonadales</taxon>
        <taxon>Pseudoalteromonadaceae</taxon>
        <taxon>Pseudoalteromonas</taxon>
    </lineage>
</organism>
<feature type="transmembrane region" description="Helical" evidence="1">
    <location>
        <begin position="34"/>
        <end position="52"/>
    </location>
</feature>
<dbReference type="EMBL" id="JJNZ01000018">
    <property type="protein sequence ID" value="KDC52077.1"/>
    <property type="molecule type" value="Genomic_DNA"/>
</dbReference>
<evidence type="ECO:0000256" key="1">
    <source>
        <dbReference type="SAM" id="Phobius"/>
    </source>
</evidence>
<dbReference type="Proteomes" id="UP000027154">
    <property type="component" value="Unassembled WGS sequence"/>
</dbReference>
<gene>
    <name evidence="2" type="ORF">DC53_06105</name>
</gene>
<protein>
    <recommendedName>
        <fullName evidence="4">DUF3955 domain-containing protein</fullName>
    </recommendedName>
</protein>
<evidence type="ECO:0000313" key="3">
    <source>
        <dbReference type="Proteomes" id="UP000027154"/>
    </source>
</evidence>